<dbReference type="AlphaFoldDB" id="A0A4P9YIW6"/>
<evidence type="ECO:0000313" key="3">
    <source>
        <dbReference type="Proteomes" id="UP000281549"/>
    </source>
</evidence>
<accession>A0A4P9YIW6</accession>
<reference evidence="3" key="1">
    <citation type="journal article" date="2018" name="Nat. Microbiol.">
        <title>Leveraging single-cell genomics to expand the fungal tree of life.</title>
        <authorList>
            <person name="Ahrendt S.R."/>
            <person name="Quandt C.A."/>
            <person name="Ciobanu D."/>
            <person name="Clum A."/>
            <person name="Salamov A."/>
            <person name="Andreopoulos B."/>
            <person name="Cheng J.F."/>
            <person name="Woyke T."/>
            <person name="Pelin A."/>
            <person name="Henrissat B."/>
            <person name="Reynolds N.K."/>
            <person name="Benny G.L."/>
            <person name="Smith M.E."/>
            <person name="James T.Y."/>
            <person name="Grigoriev I.V."/>
        </authorList>
    </citation>
    <scope>NUCLEOTIDE SEQUENCE [LARGE SCALE GENOMIC DNA]</scope>
    <source>
        <strain evidence="3">CSF55</strain>
    </source>
</reference>
<proteinExistence type="predicted"/>
<dbReference type="Pfam" id="PF25999">
    <property type="entry name" value="SYNRG_C"/>
    <property type="match status" value="1"/>
</dbReference>
<dbReference type="Proteomes" id="UP000281549">
    <property type="component" value="Unassembled WGS sequence"/>
</dbReference>
<gene>
    <name evidence="2" type="ORF">ROZALSC1DRAFT_22407</name>
</gene>
<organism evidence="2 3">
    <name type="scientific">Rozella allomycis (strain CSF55)</name>
    <dbReference type="NCBI Taxonomy" id="988480"/>
    <lineage>
        <taxon>Eukaryota</taxon>
        <taxon>Fungi</taxon>
        <taxon>Fungi incertae sedis</taxon>
        <taxon>Cryptomycota</taxon>
        <taxon>Cryptomycota incertae sedis</taxon>
        <taxon>Rozella</taxon>
    </lineage>
</organism>
<evidence type="ECO:0000259" key="1">
    <source>
        <dbReference type="Pfam" id="PF25999"/>
    </source>
</evidence>
<protein>
    <recommendedName>
        <fullName evidence="1">Synergin gamma C-terminal domain-containing protein</fullName>
    </recommendedName>
</protein>
<feature type="domain" description="Synergin gamma C-terminal" evidence="1">
    <location>
        <begin position="63"/>
        <end position="181"/>
    </location>
</feature>
<evidence type="ECO:0000313" key="2">
    <source>
        <dbReference type="EMBL" id="RKP19298.1"/>
    </source>
</evidence>
<dbReference type="EMBL" id="ML005251">
    <property type="protein sequence ID" value="RKP19298.1"/>
    <property type="molecule type" value="Genomic_DNA"/>
</dbReference>
<name>A0A4P9YIW6_ROZAC</name>
<sequence length="181" mass="20573">MEDDEFGDFVSFKNEEDSFGDFQSIPLQPITVCENKFFRETSQLKESKVLSSLRFLKAIESCITEGLRYYEKGCTDTTYENSLKSLMSVYSRIKNSLATVQNDQIQDTLTTMEIIGAKLSATLQCCINAKVNTVEYETCVLCQSSLYDKNSPSSKVQWAGSTYHANCINFWLHKVEAIFPQ</sequence>
<dbReference type="InterPro" id="IPR059024">
    <property type="entry name" value="SYNRG_C"/>
</dbReference>